<dbReference type="Pfam" id="PF04749">
    <property type="entry name" value="PLAC8"/>
    <property type="match status" value="1"/>
</dbReference>
<dbReference type="EMBL" id="CM002800">
    <property type="protein sequence ID" value="KZN84711.1"/>
    <property type="molecule type" value="Genomic_DNA"/>
</dbReference>
<feature type="compositionally biased region" description="Polar residues" evidence="1">
    <location>
        <begin position="17"/>
        <end position="35"/>
    </location>
</feature>
<protein>
    <submittedName>
        <fullName evidence="2">Protein PLANT CADMIUM RESISTANCE</fullName>
    </submittedName>
</protein>
<name>A0A167QFV6_PENCH</name>
<feature type="region of interest" description="Disordered" evidence="1">
    <location>
        <begin position="1"/>
        <end position="35"/>
    </location>
</feature>
<dbReference type="InterPro" id="IPR006461">
    <property type="entry name" value="PLAC_motif_containing"/>
</dbReference>
<dbReference type="NCBIfam" id="TIGR01571">
    <property type="entry name" value="A_thal_Cys_rich"/>
    <property type="match status" value="1"/>
</dbReference>
<sequence>MGSSQLKYQQAAPPEYDQQTPTIQQNQGNPALSSSQENEWNYSLFDCFSPGDVCLIGCCFPYVTFGKTSARMKDPSLGNFSIFNGECLLWGCLSLGWLNWTVQTARRSELRRRFGIEGSCCGDCMAVFFCSQCTVIQEEKEATLRLDNKQSGYNLTQQMAYP</sequence>
<organism evidence="2">
    <name type="scientific">Penicillium chrysogenum</name>
    <name type="common">Penicillium notatum</name>
    <dbReference type="NCBI Taxonomy" id="5076"/>
    <lineage>
        <taxon>Eukaryota</taxon>
        <taxon>Fungi</taxon>
        <taxon>Dikarya</taxon>
        <taxon>Ascomycota</taxon>
        <taxon>Pezizomycotina</taxon>
        <taxon>Eurotiomycetes</taxon>
        <taxon>Eurotiomycetidae</taxon>
        <taxon>Eurotiales</taxon>
        <taxon>Aspergillaceae</taxon>
        <taxon>Penicillium</taxon>
        <taxon>Penicillium chrysogenum species complex</taxon>
    </lineage>
</organism>
<accession>A0A167QFV6</accession>
<evidence type="ECO:0000256" key="1">
    <source>
        <dbReference type="SAM" id="MobiDB-lite"/>
    </source>
</evidence>
<dbReference type="PANTHER" id="PTHR15907">
    <property type="entry name" value="DUF614 FAMILY PROTEIN-RELATED"/>
    <property type="match status" value="1"/>
</dbReference>
<gene>
    <name evidence="2" type="ORF">EN45_088530</name>
</gene>
<dbReference type="PhylomeDB" id="A0A167QFV6"/>
<dbReference type="Proteomes" id="UP000076449">
    <property type="component" value="Chromosome III"/>
</dbReference>
<dbReference type="AlphaFoldDB" id="A0A167QFV6"/>
<reference evidence="2" key="1">
    <citation type="journal article" date="2014" name="Genome Announc.">
        <title>Complete sequencing and chromosome-scale genome assembly of the industrial progenitor strain P2niaD18 from the penicillin producer Penicillium chrysogenum.</title>
        <authorList>
            <person name="Specht T."/>
            <person name="Dahlmann T.A."/>
            <person name="Zadra I."/>
            <person name="Kurnsteiner H."/>
            <person name="Kuck U."/>
        </authorList>
    </citation>
    <scope>NUCLEOTIDE SEQUENCE [LARGE SCALE GENOMIC DNA]</scope>
    <source>
        <strain evidence="2">P2niaD18</strain>
    </source>
</reference>
<proteinExistence type="predicted"/>
<evidence type="ECO:0000313" key="2">
    <source>
        <dbReference type="EMBL" id="KZN84711.1"/>
    </source>
</evidence>